<evidence type="ECO:0000256" key="1">
    <source>
        <dbReference type="ARBA" id="ARBA00022908"/>
    </source>
</evidence>
<keyword evidence="2 3" id="KW-0238">DNA-binding</keyword>
<dbReference type="Proteomes" id="UP000654004">
    <property type="component" value="Unassembled WGS sequence"/>
</dbReference>
<dbReference type="Gene3D" id="1.10.150.130">
    <property type="match status" value="1"/>
</dbReference>
<proteinExistence type="predicted"/>
<keyword evidence="1" id="KW-0229">DNA integration</keyword>
<organism evidence="5 6">
    <name type="scientific">Shewanella ulleungensis</name>
    <dbReference type="NCBI Taxonomy" id="2282699"/>
    <lineage>
        <taxon>Bacteria</taxon>
        <taxon>Pseudomonadati</taxon>
        <taxon>Pseudomonadota</taxon>
        <taxon>Gammaproteobacteria</taxon>
        <taxon>Alteromonadales</taxon>
        <taxon>Shewanellaceae</taxon>
        <taxon>Shewanella</taxon>
    </lineage>
</organism>
<dbReference type="SUPFAM" id="SSF56349">
    <property type="entry name" value="DNA breaking-rejoining enzymes"/>
    <property type="match status" value="1"/>
</dbReference>
<feature type="domain" description="Core-binding (CB)" evidence="4">
    <location>
        <begin position="125"/>
        <end position="215"/>
    </location>
</feature>
<evidence type="ECO:0000313" key="6">
    <source>
        <dbReference type="Proteomes" id="UP000654004"/>
    </source>
</evidence>
<name>A0ABQ2QK27_9GAMM</name>
<sequence>MYLYRAPNNVYFTRICLSKYLRDKGFPFDVKVSLLTSDRAEAVIRNIDVAGTLKKIIKSIDHKTRINDFIRYVDEVINHLRAQFDADDSDITFNITPKPHAIPIRETKLSQHRETTAVAQAKPIIGLNEALSAFIISKQKSAIRPLSIKQLEQRIRHFIDTVSSKSTFKTESKCVHDITSADSMIYRDALLIQGRSYKSNKEYLAAVFQFFKWCKLMNYCNHNPFESLSGLTKTIFYFYMEIALNNYVIKHFFSQKLTTLFS</sequence>
<accession>A0ABQ2QK27</accession>
<dbReference type="InterPro" id="IPR010998">
    <property type="entry name" value="Integrase_recombinase_N"/>
</dbReference>
<dbReference type="InterPro" id="IPR044068">
    <property type="entry name" value="CB"/>
</dbReference>
<dbReference type="InterPro" id="IPR011010">
    <property type="entry name" value="DNA_brk_join_enz"/>
</dbReference>
<comment type="caution">
    <text evidence="5">The sequence shown here is derived from an EMBL/GenBank/DDBJ whole genome shotgun (WGS) entry which is preliminary data.</text>
</comment>
<evidence type="ECO:0000259" key="4">
    <source>
        <dbReference type="PROSITE" id="PS51900"/>
    </source>
</evidence>
<dbReference type="EMBL" id="BMQW01000003">
    <property type="protein sequence ID" value="GGP82148.1"/>
    <property type="molecule type" value="Genomic_DNA"/>
</dbReference>
<gene>
    <name evidence="5" type="ORF">GCM10009410_14010</name>
</gene>
<reference evidence="6" key="1">
    <citation type="journal article" date="2019" name="Int. J. Syst. Evol. Microbiol.">
        <title>The Global Catalogue of Microorganisms (GCM) 10K type strain sequencing project: providing services to taxonomists for standard genome sequencing and annotation.</title>
        <authorList>
            <consortium name="The Broad Institute Genomics Platform"/>
            <consortium name="The Broad Institute Genome Sequencing Center for Infectious Disease"/>
            <person name="Wu L."/>
            <person name="Ma J."/>
        </authorList>
    </citation>
    <scope>NUCLEOTIDE SEQUENCE [LARGE SCALE GENOMIC DNA]</scope>
    <source>
        <strain evidence="6">JCM 32305</strain>
    </source>
</reference>
<keyword evidence="6" id="KW-1185">Reference proteome</keyword>
<evidence type="ECO:0000256" key="2">
    <source>
        <dbReference type="ARBA" id="ARBA00023125"/>
    </source>
</evidence>
<dbReference type="PROSITE" id="PS51900">
    <property type="entry name" value="CB"/>
    <property type="match status" value="1"/>
</dbReference>
<dbReference type="RefSeq" id="WP_188954720.1">
    <property type="nucleotide sequence ID" value="NZ_BMQW01000003.1"/>
</dbReference>
<protein>
    <recommendedName>
        <fullName evidence="4">Core-binding (CB) domain-containing protein</fullName>
    </recommendedName>
</protein>
<evidence type="ECO:0000313" key="5">
    <source>
        <dbReference type="EMBL" id="GGP82148.1"/>
    </source>
</evidence>
<evidence type="ECO:0000256" key="3">
    <source>
        <dbReference type="PROSITE-ProRule" id="PRU01248"/>
    </source>
</evidence>